<proteinExistence type="predicted"/>
<name>A0A656D2Y1_KRYT1</name>
<keyword evidence="2" id="KW-1185">Reference proteome</keyword>
<evidence type="ECO:0000313" key="2">
    <source>
        <dbReference type="Proteomes" id="UP000243065"/>
    </source>
</evidence>
<dbReference type="EMBL" id="CZVU01000009">
    <property type="protein sequence ID" value="CUS97895.1"/>
    <property type="molecule type" value="Genomic_DNA"/>
</dbReference>
<protein>
    <submittedName>
        <fullName evidence="1">Uncharacterized protein</fullName>
    </submittedName>
</protein>
<dbReference type="RefSeq" id="WP_072149831.1">
    <property type="nucleotide sequence ID" value="NZ_CZVU01000009.1"/>
</dbReference>
<evidence type="ECO:0000313" key="1">
    <source>
        <dbReference type="EMBL" id="CUS97895.1"/>
    </source>
</evidence>
<accession>A0A656D2Y1</accession>
<organism evidence="1 2">
    <name type="scientific">Kryptobacter tengchongensis</name>
    <dbReference type="NCBI Taxonomy" id="1643429"/>
    <lineage>
        <taxon>Bacteria</taxon>
        <taxon>Pseudomonadati</taxon>
        <taxon>Candidatus Kryptoniota</taxon>
        <taxon>Candidatus Kryptobacter</taxon>
    </lineage>
</organism>
<dbReference type="AlphaFoldDB" id="A0A656D2Y1"/>
<sequence length="574" mass="64841">MKYFKIFLPIIFALILFPFNLLNSQELSGKYLAKTITYYPNAVPVGEIPKPPAEYNRKYLASLLEKQIKLPRFYWESLPDEITSNFTNVYTGKEYKSVSELNQDVEEYIAPEIIKILDINKEIRALSLLTEAERNSFIATKAKSLGIPAEKVERVMNSGYVVIPFISRYLASKDTVIMLIKPKDKKEEKVRVPIIRVYLKGGLTFFKVNFQNNRYFVKPEVMIEEEARSAFEIKDGNVTAAEDSAFKKASNDLVFSFELAVREIFKLSAQISEAGFNTVSFPLGKREGIGIDDGFDVIEFVEQPDGSIRPKNVGFVRVIKVADNTKRNEFSKAQIIIGGIFAGRIASGMIVEERPRFPFDGVIGGLLSPVKIQTGKFKLNEQGVGNDTIEISSHGKFAYTVQFNINSNYGRLSNSQISQLWITFGGSIGFIPIEAKFFGEDVKSALFGSLNFGLMKKFYFRRLALAFEVDMSFSNFEFSIKKDTVKYAVSPAEWFWGASAGAGVEFVINPDVNMGAKAFYQITSKSNEWSFLRKAGEDKKRRKIKFSSVDLSGLMFQFYINISFKNVAKVRKLG</sequence>
<reference evidence="1 2" key="1">
    <citation type="submission" date="2015-11" db="EMBL/GenBank/DDBJ databases">
        <authorList>
            <person name="Varghese N."/>
        </authorList>
    </citation>
    <scope>NUCLEOTIDE SEQUENCE [LARGE SCALE GENOMIC DNA]</scope>
    <source>
        <strain evidence="1 2">JGI-24</strain>
    </source>
</reference>
<dbReference type="OrthoDB" id="9774343at2"/>
<gene>
    <name evidence="1" type="ORF">JGI24_00353</name>
</gene>
<dbReference type="Proteomes" id="UP000243065">
    <property type="component" value="Unassembled WGS sequence"/>
</dbReference>